<dbReference type="AlphaFoldDB" id="A0A162XW75"/>
<dbReference type="EMBL" id="LQRT01000046">
    <property type="protein sequence ID" value="KZS38808.1"/>
    <property type="molecule type" value="Genomic_DNA"/>
</dbReference>
<evidence type="ECO:0000313" key="1">
    <source>
        <dbReference type="EMBL" id="KZS38808.1"/>
    </source>
</evidence>
<dbReference type="Proteomes" id="UP000076715">
    <property type="component" value="Unassembled WGS sequence"/>
</dbReference>
<sequence length="68" mass="7570">MKDLKKIGKPLNRAQQKDIKGGLDRLPMNDLNDCRFPLAAPPEGCNWHLNLKTCTAQLICSDLAAFAF</sequence>
<dbReference type="OrthoDB" id="1163994at2"/>
<comment type="caution">
    <text evidence="1">The sequence shown here is derived from an EMBL/GenBank/DDBJ whole genome shotgun (WGS) entry which is preliminary data.</text>
</comment>
<reference evidence="1 2" key="1">
    <citation type="submission" date="2016-01" db="EMBL/GenBank/DDBJ databases">
        <title>The draft genome sequence of Aquimarina sp. RZW4-3-2.</title>
        <authorList>
            <person name="Wang Y."/>
        </authorList>
    </citation>
    <scope>NUCLEOTIDE SEQUENCE [LARGE SCALE GENOMIC DNA]</scope>
    <source>
        <strain evidence="1 2">RZW4-3-2</strain>
    </source>
</reference>
<accession>A0A162XW75</accession>
<organism evidence="1 2">
    <name type="scientific">Aquimarina aggregata</name>
    <dbReference type="NCBI Taxonomy" id="1642818"/>
    <lineage>
        <taxon>Bacteria</taxon>
        <taxon>Pseudomonadati</taxon>
        <taxon>Bacteroidota</taxon>
        <taxon>Flavobacteriia</taxon>
        <taxon>Flavobacteriales</taxon>
        <taxon>Flavobacteriaceae</taxon>
        <taxon>Aquimarina</taxon>
    </lineage>
</organism>
<dbReference type="RefSeq" id="WP_066318590.1">
    <property type="nucleotide sequence ID" value="NZ_CANLSS010000023.1"/>
</dbReference>
<protein>
    <submittedName>
        <fullName evidence="1">Uncharacterized protein</fullName>
    </submittedName>
</protein>
<keyword evidence="2" id="KW-1185">Reference proteome</keyword>
<proteinExistence type="predicted"/>
<evidence type="ECO:0000313" key="2">
    <source>
        <dbReference type="Proteomes" id="UP000076715"/>
    </source>
</evidence>
<gene>
    <name evidence="1" type="ORF">AWE51_14590</name>
</gene>
<name>A0A162XW75_9FLAO</name>